<feature type="region of interest" description="Disordered" evidence="8">
    <location>
        <begin position="410"/>
        <end position="467"/>
    </location>
</feature>
<dbReference type="InterPro" id="IPR000175">
    <property type="entry name" value="Na/ntran_symport"/>
</dbReference>
<dbReference type="PROSITE" id="PS50267">
    <property type="entry name" value="NA_NEUROTRAN_SYMP_3"/>
    <property type="match status" value="1"/>
</dbReference>
<evidence type="ECO:0000256" key="2">
    <source>
        <dbReference type="ARBA" id="ARBA00006459"/>
    </source>
</evidence>
<protein>
    <submittedName>
        <fullName evidence="11">Uncharacterized protein LOC108740985</fullName>
    </submittedName>
</protein>
<feature type="compositionally biased region" description="Basic and acidic residues" evidence="8">
    <location>
        <begin position="420"/>
        <end position="443"/>
    </location>
</feature>
<keyword evidence="5" id="KW-0769">Symport</keyword>
<evidence type="ECO:0000256" key="9">
    <source>
        <dbReference type="SAM" id="Phobius"/>
    </source>
</evidence>
<feature type="transmembrane region" description="Helical" evidence="9">
    <location>
        <begin position="874"/>
        <end position="902"/>
    </location>
</feature>
<organism evidence="10 11">
    <name type="scientific">Agrilus planipennis</name>
    <name type="common">Emerald ash borer</name>
    <name type="synonym">Agrilus marcopoli</name>
    <dbReference type="NCBI Taxonomy" id="224129"/>
    <lineage>
        <taxon>Eukaryota</taxon>
        <taxon>Metazoa</taxon>
        <taxon>Ecdysozoa</taxon>
        <taxon>Arthropoda</taxon>
        <taxon>Hexapoda</taxon>
        <taxon>Insecta</taxon>
        <taxon>Pterygota</taxon>
        <taxon>Neoptera</taxon>
        <taxon>Endopterygota</taxon>
        <taxon>Coleoptera</taxon>
        <taxon>Polyphaga</taxon>
        <taxon>Elateriformia</taxon>
        <taxon>Buprestoidea</taxon>
        <taxon>Buprestidae</taxon>
        <taxon>Agrilinae</taxon>
        <taxon>Agrilus</taxon>
    </lineage>
</organism>
<feature type="compositionally biased region" description="Low complexity" evidence="8">
    <location>
        <begin position="577"/>
        <end position="588"/>
    </location>
</feature>
<proteinExistence type="inferred from homology"/>
<keyword evidence="4 9" id="KW-0812">Transmembrane</keyword>
<evidence type="ECO:0000313" key="10">
    <source>
        <dbReference type="Proteomes" id="UP000192223"/>
    </source>
</evidence>
<gene>
    <name evidence="11" type="primary">LOC108740985</name>
</gene>
<dbReference type="KEGG" id="apln:108740985"/>
<dbReference type="GO" id="GO:0005283">
    <property type="term" value="F:amino acid:sodium symporter activity"/>
    <property type="evidence" value="ECO:0007669"/>
    <property type="project" value="TreeGrafter"/>
</dbReference>
<dbReference type="GO" id="GO:0005886">
    <property type="term" value="C:plasma membrane"/>
    <property type="evidence" value="ECO:0007669"/>
    <property type="project" value="TreeGrafter"/>
</dbReference>
<feature type="transmembrane region" description="Helical" evidence="9">
    <location>
        <begin position="645"/>
        <end position="668"/>
    </location>
</feature>
<feature type="compositionally biased region" description="Polar residues" evidence="8">
    <location>
        <begin position="589"/>
        <end position="598"/>
    </location>
</feature>
<dbReference type="GO" id="GO:0089718">
    <property type="term" value="P:amino acid import across plasma membrane"/>
    <property type="evidence" value="ECO:0007669"/>
    <property type="project" value="TreeGrafter"/>
</dbReference>
<sequence length="1190" mass="132476">MASSDKESFEMEDNLIDLNVTSPQFPRCTKFYAVSSQDSDNLMDTDLPVLEHKLQKTLEPPSGSPTGEIVNVEDILISLEGSDNSSCAASKDKQGLEKDRGDILMEILTATDEETSPISPVSCEALNILSKLDEILNESLRSSEELLQQHDDPDVIETEGNCEIEHPEASSSIQQNLISNQQNEVLEKRRSRSSSTSSNSNNIKSISNPLTELDATLGTYSTDEVRTCNDNETELEDERRSRTADDVSLSLSYEDVETLSLKTESNSEETETMATGESCNGDLEAEPHEEEPRLRNYCTGGDSPILKSEIVPQSVSECKRTVEGDNGVNLKRAVSNSGGDRGGNFKRNNRWRATMGSTNDVKPIIHNASGELLAPCERISVPGVESDEEIDWSWVHDVEIERRAHATGDYGTGSVIVEPVQREAAPEPSSNDRERNEDDREVVTEENCNEEARQRQESGWQRSSMRRIQHLRLPSDLTRIDIPETPEVASAPPAETEQFQLNNLQNLQGSIENTHSTRPVSAPSRLGTHSSVATQSSVRETRSRSRDSRSRSNVPETVYRNRARSSSASSRSRRLRSLSSSESSLASSIESAPTAETQQGQPIGVRSWIAASQEVFLTWGLLGASAMQIASHNKNKHLLQRDSSLIAMITFTILLLAAFLANTCVQLLHSFGYRYLPDSFEKISSYGFLRATKDPLPANLANTPVRYMFHQSFIVGERVTRPGTDHTSESGYQALRFATELLPTTFAIIGPNQLSPFWAVLFYFTMIFFGITQQLAIWHCVITGIMAIKTKILRSWETTITFFSCACGFVLGLPMATELGIYVIYFLDFTVGGQWWMMLIILIQILAVFMVRGRPYSGDALVNALFTNPSRPCVLSWAPALLSFTWNVILPVALMVWCIIFFKNGNFRELFIWHHVASLEYWPLWARQLGSMLQLLHVLCVPLVAVIQSYRYLNKGPDDILDRVQLLYRPPIGEHMENFTVQENPSVTLTSAAPPNQISTTITEDPPPKYTPPPSYTTATGARIAKFFRQSIRRSIRRIANVMGESSRSANRQIERNTTTLPPPDYNAVLDEINHSRTSATISVNVIDLPENENQRNGTTRSETGVVNLQPGVALSAADVACILRNSFRRSARRAMNIFRRDPSETRESISAENLVESVAPIGQTSVNLESFSNDGHEVKPAFQNPSTVI</sequence>
<evidence type="ECO:0000256" key="6">
    <source>
        <dbReference type="ARBA" id="ARBA00022989"/>
    </source>
</evidence>
<dbReference type="Proteomes" id="UP000192223">
    <property type="component" value="Unplaced"/>
</dbReference>
<dbReference type="InParanoid" id="A0A1W4X4N4"/>
<evidence type="ECO:0000256" key="7">
    <source>
        <dbReference type="ARBA" id="ARBA00023136"/>
    </source>
</evidence>
<keyword evidence="7 9" id="KW-0472">Membrane</keyword>
<dbReference type="STRING" id="224129.A0A1W4X4N4"/>
<dbReference type="InterPro" id="IPR037272">
    <property type="entry name" value="SNS_sf"/>
</dbReference>
<feature type="region of interest" description="Disordered" evidence="8">
    <location>
        <begin position="329"/>
        <end position="350"/>
    </location>
</feature>
<evidence type="ECO:0000256" key="8">
    <source>
        <dbReference type="SAM" id="MobiDB-lite"/>
    </source>
</evidence>
<evidence type="ECO:0000256" key="3">
    <source>
        <dbReference type="ARBA" id="ARBA00022448"/>
    </source>
</evidence>
<comment type="subcellular location">
    <subcellularLocation>
        <location evidence="1">Membrane</location>
        <topology evidence="1">Multi-pass membrane protein</topology>
    </subcellularLocation>
</comment>
<feature type="transmembrane region" description="Helical" evidence="9">
    <location>
        <begin position="760"/>
        <end position="788"/>
    </location>
</feature>
<dbReference type="Pfam" id="PF00209">
    <property type="entry name" value="SNF"/>
    <property type="match status" value="1"/>
</dbReference>
<feature type="transmembrane region" description="Helical" evidence="9">
    <location>
        <begin position="616"/>
        <end position="633"/>
    </location>
</feature>
<dbReference type="AlphaFoldDB" id="A0A1W4X4N4"/>
<feature type="transmembrane region" description="Helical" evidence="9">
    <location>
        <begin position="800"/>
        <end position="827"/>
    </location>
</feature>
<keyword evidence="10" id="KW-1185">Reference proteome</keyword>
<keyword evidence="3" id="KW-0813">Transport</keyword>
<feature type="region of interest" description="Disordered" evidence="8">
    <location>
        <begin position="513"/>
        <end position="598"/>
    </location>
</feature>
<evidence type="ECO:0000256" key="1">
    <source>
        <dbReference type="ARBA" id="ARBA00004141"/>
    </source>
</evidence>
<dbReference type="GO" id="GO:0015179">
    <property type="term" value="F:L-amino acid transmembrane transporter activity"/>
    <property type="evidence" value="ECO:0007669"/>
    <property type="project" value="TreeGrafter"/>
</dbReference>
<name>A0A1W4X4N4_AGRPL</name>
<accession>A0A1W4X4N4</accession>
<dbReference type="PANTHER" id="PTHR11616:SF323">
    <property type="entry name" value="SODIUM-DEPENDENT TRANSPORTER BEDRAGGLED"/>
    <property type="match status" value="1"/>
</dbReference>
<comment type="similarity">
    <text evidence="2">Belongs to the sodium:neurotransmitter symporter (SNF) (TC 2.A.22) family.</text>
</comment>
<dbReference type="OrthoDB" id="6366319at2759"/>
<feature type="region of interest" description="Disordered" evidence="8">
    <location>
        <begin position="1170"/>
        <end position="1190"/>
    </location>
</feature>
<dbReference type="RefSeq" id="XP_018331039.1">
    <property type="nucleotide sequence ID" value="XM_018475537.1"/>
</dbReference>
<evidence type="ECO:0000256" key="4">
    <source>
        <dbReference type="ARBA" id="ARBA00022692"/>
    </source>
</evidence>
<feature type="compositionally biased region" description="Basic and acidic residues" evidence="8">
    <location>
        <begin position="539"/>
        <end position="550"/>
    </location>
</feature>
<dbReference type="PANTHER" id="PTHR11616">
    <property type="entry name" value="SODIUM/CHLORIDE DEPENDENT TRANSPORTER"/>
    <property type="match status" value="1"/>
</dbReference>
<reference evidence="11" key="1">
    <citation type="submission" date="2025-08" db="UniProtKB">
        <authorList>
            <consortium name="RefSeq"/>
        </authorList>
    </citation>
    <scope>IDENTIFICATION</scope>
    <source>
        <tissue evidence="11">Entire body</tissue>
    </source>
</reference>
<feature type="region of interest" description="Disordered" evidence="8">
    <location>
        <begin position="183"/>
        <end position="292"/>
    </location>
</feature>
<evidence type="ECO:0000256" key="5">
    <source>
        <dbReference type="ARBA" id="ARBA00022847"/>
    </source>
</evidence>
<keyword evidence="6 9" id="KW-1133">Transmembrane helix</keyword>
<dbReference type="SUPFAM" id="SSF161070">
    <property type="entry name" value="SNF-like"/>
    <property type="match status" value="1"/>
</dbReference>
<dbReference type="GeneID" id="108740985"/>
<feature type="transmembrane region" description="Helical" evidence="9">
    <location>
        <begin position="833"/>
        <end position="853"/>
    </location>
</feature>
<feature type="compositionally biased region" description="Low complexity" evidence="8">
    <location>
        <begin position="193"/>
        <end position="208"/>
    </location>
</feature>
<evidence type="ECO:0000313" key="11">
    <source>
        <dbReference type="RefSeq" id="XP_018331039.1"/>
    </source>
</evidence>